<dbReference type="InterPro" id="IPR045187">
    <property type="entry name" value="CcO_II"/>
</dbReference>
<comment type="cofactor">
    <cofactor evidence="11">
        <name>Cu cation</name>
        <dbReference type="ChEBI" id="CHEBI:23378"/>
    </cofactor>
    <text evidence="11">Binds a copper A center.</text>
</comment>
<dbReference type="EMBL" id="RQVQ01000001">
    <property type="protein sequence ID" value="RRJ93303.1"/>
    <property type="molecule type" value="Genomic_DNA"/>
</dbReference>
<evidence type="ECO:0000256" key="3">
    <source>
        <dbReference type="ARBA" id="ARBA00022448"/>
    </source>
</evidence>
<keyword evidence="7 10" id="KW-0249">Electron transport</keyword>
<dbReference type="GO" id="GO:0004129">
    <property type="term" value="F:cytochrome-c oxidase activity"/>
    <property type="evidence" value="ECO:0007669"/>
    <property type="project" value="UniProtKB-EC"/>
</dbReference>
<evidence type="ECO:0000259" key="14">
    <source>
        <dbReference type="PROSITE" id="PS50999"/>
    </source>
</evidence>
<dbReference type="PANTHER" id="PTHR22888">
    <property type="entry name" value="CYTOCHROME C OXIDASE, SUBUNIT II"/>
    <property type="match status" value="1"/>
</dbReference>
<keyword evidence="9 12" id="KW-0472">Membrane</keyword>
<evidence type="ECO:0000313" key="16">
    <source>
        <dbReference type="Proteomes" id="UP000275719"/>
    </source>
</evidence>
<dbReference type="Pfam" id="PF00116">
    <property type="entry name" value="COX2"/>
    <property type="match status" value="1"/>
</dbReference>
<dbReference type="InterPro" id="IPR002429">
    <property type="entry name" value="CcO_II-like_C"/>
</dbReference>
<evidence type="ECO:0000256" key="2">
    <source>
        <dbReference type="ARBA" id="ARBA00007866"/>
    </source>
</evidence>
<sequence>MTSLLILVIVALLGIAIWQLTKIFDLTQNVSGNESCDSEIATDKDNNIQGYLMFGFLGFIYALTIFSIVKYGHFPLLANSASEHGKDVDNLMWISLALIFFVQTITQFLLHYFAFANRGRKDKKAFYFSDNEKLEMIWTIIPVIVLSGLILYGLFTWNAIMNVDEEEDVIYVEVYAKQFGWDIRYAGKDNVLGKANVRFIKGVNVTGADMSDPNSQDDILATELRLPVGKKVVMKMRSQDVLHSAYFPHFRAQMNCVPGMVTQFAMTPSVTTTEMREREEIMNRVSRINKVRSERSAELVAKGEEALAPYVFDYVLLCNKICGRSHYNMQMKVVVETEAEFNKWFAAQKTLGQLVADEKAAAEAPAVEEVVAPEQNTQELETVVDTTAVVAQVIK</sequence>
<evidence type="ECO:0000256" key="12">
    <source>
        <dbReference type="SAM" id="Phobius"/>
    </source>
</evidence>
<proteinExistence type="inferred from homology"/>
<dbReference type="GO" id="GO:0005507">
    <property type="term" value="F:copper ion binding"/>
    <property type="evidence" value="ECO:0007669"/>
    <property type="project" value="InterPro"/>
</dbReference>
<evidence type="ECO:0000256" key="1">
    <source>
        <dbReference type="ARBA" id="ARBA00004141"/>
    </source>
</evidence>
<dbReference type="Proteomes" id="UP000275719">
    <property type="component" value="Unassembled WGS sequence"/>
</dbReference>
<protein>
    <recommendedName>
        <fullName evidence="11">Cytochrome c oxidase subunit 2</fullName>
        <ecNumber evidence="11">7.1.1.9</ecNumber>
    </recommendedName>
</protein>
<evidence type="ECO:0000256" key="8">
    <source>
        <dbReference type="ARBA" id="ARBA00022989"/>
    </source>
</evidence>
<dbReference type="AlphaFoldDB" id="A0A3P3WK86"/>
<reference evidence="15 16" key="1">
    <citation type="submission" date="2018-11" db="EMBL/GenBank/DDBJ databases">
        <title>Flavobacterium sp. nov., YIM 102701-2 draft genome.</title>
        <authorList>
            <person name="Li G."/>
            <person name="Jiang Y."/>
        </authorList>
    </citation>
    <scope>NUCLEOTIDE SEQUENCE [LARGE SCALE GENOMIC DNA]</scope>
    <source>
        <strain evidence="15 16">YIM 102701-2</strain>
    </source>
</reference>
<keyword evidence="11" id="KW-0186">Copper</keyword>
<evidence type="ECO:0000313" key="15">
    <source>
        <dbReference type="EMBL" id="RRJ93303.1"/>
    </source>
</evidence>
<evidence type="ECO:0000256" key="9">
    <source>
        <dbReference type="ARBA" id="ARBA00023136"/>
    </source>
</evidence>
<evidence type="ECO:0000256" key="6">
    <source>
        <dbReference type="ARBA" id="ARBA00022967"/>
    </source>
</evidence>
<organism evidence="15 16">
    <name type="scientific">Paenimyroides tangerinum</name>
    <dbReference type="NCBI Taxonomy" id="2488728"/>
    <lineage>
        <taxon>Bacteria</taxon>
        <taxon>Pseudomonadati</taxon>
        <taxon>Bacteroidota</taxon>
        <taxon>Flavobacteriia</taxon>
        <taxon>Flavobacteriales</taxon>
        <taxon>Flavobacteriaceae</taxon>
        <taxon>Paenimyroides</taxon>
    </lineage>
</organism>
<dbReference type="RefSeq" id="WP_125016353.1">
    <property type="nucleotide sequence ID" value="NZ_RQVQ01000001.1"/>
</dbReference>
<evidence type="ECO:0000256" key="5">
    <source>
        <dbReference type="ARBA" id="ARBA00022692"/>
    </source>
</evidence>
<comment type="caution">
    <text evidence="15">The sequence shown here is derived from an EMBL/GenBank/DDBJ whole genome shotgun (WGS) entry which is preliminary data.</text>
</comment>
<gene>
    <name evidence="15" type="ORF">EG240_00620</name>
</gene>
<keyword evidence="5 10" id="KW-0812">Transmembrane</keyword>
<dbReference type="GO" id="GO:0042773">
    <property type="term" value="P:ATP synthesis coupled electron transport"/>
    <property type="evidence" value="ECO:0007669"/>
    <property type="project" value="TreeGrafter"/>
</dbReference>
<evidence type="ECO:0000256" key="4">
    <source>
        <dbReference type="ARBA" id="ARBA00022660"/>
    </source>
</evidence>
<comment type="subcellular location">
    <subcellularLocation>
        <location evidence="10">Cell membrane</location>
        <topology evidence="10">Multi-pass membrane protein</topology>
    </subcellularLocation>
    <subcellularLocation>
        <location evidence="1">Membrane</location>
        <topology evidence="1">Multi-pass membrane protein</topology>
    </subcellularLocation>
</comment>
<keyword evidence="11" id="KW-0479">Metal-binding</keyword>
<accession>A0A3P3WK86</accession>
<dbReference type="Pfam" id="PF02790">
    <property type="entry name" value="COX2_TM"/>
    <property type="match status" value="1"/>
</dbReference>
<feature type="domain" description="Cytochrome oxidase subunit II transmembrane region profile" evidence="14">
    <location>
        <begin position="68"/>
        <end position="164"/>
    </location>
</feature>
<dbReference type="PANTHER" id="PTHR22888:SF9">
    <property type="entry name" value="CYTOCHROME C OXIDASE SUBUNIT 2"/>
    <property type="match status" value="1"/>
</dbReference>
<keyword evidence="3 10" id="KW-0813">Transport</keyword>
<dbReference type="InterPro" id="IPR011759">
    <property type="entry name" value="Cyt_c_oxidase_su2_TM_dom"/>
</dbReference>
<feature type="transmembrane region" description="Helical" evidence="12">
    <location>
        <begin position="136"/>
        <end position="155"/>
    </location>
</feature>
<feature type="domain" description="Cytochrome oxidase subunit II copper A binding" evidence="13">
    <location>
        <begin position="167"/>
        <end position="347"/>
    </location>
</feature>
<dbReference type="SUPFAM" id="SSF49503">
    <property type="entry name" value="Cupredoxins"/>
    <property type="match status" value="1"/>
</dbReference>
<keyword evidence="6" id="KW-1278">Translocase</keyword>
<dbReference type="Gene3D" id="1.10.287.90">
    <property type="match status" value="1"/>
</dbReference>
<dbReference type="InterPro" id="IPR008972">
    <property type="entry name" value="Cupredoxin"/>
</dbReference>
<keyword evidence="16" id="KW-1185">Reference proteome</keyword>
<dbReference type="PROSITE" id="PS50857">
    <property type="entry name" value="COX2_CUA"/>
    <property type="match status" value="1"/>
</dbReference>
<feature type="transmembrane region" description="Helical" evidence="12">
    <location>
        <begin position="6"/>
        <end position="24"/>
    </location>
</feature>
<evidence type="ECO:0000256" key="10">
    <source>
        <dbReference type="RuleBase" id="RU000456"/>
    </source>
</evidence>
<comment type="function">
    <text evidence="11">Subunits I and II form the functional core of the enzyme complex. Electrons originating in cytochrome c are transferred via heme a and Cu(A) to the binuclear center formed by heme a3 and Cu(B).</text>
</comment>
<dbReference type="OrthoDB" id="9781261at2"/>
<dbReference type="GO" id="GO:0005886">
    <property type="term" value="C:plasma membrane"/>
    <property type="evidence" value="ECO:0007669"/>
    <property type="project" value="UniProtKB-SubCell"/>
</dbReference>
<evidence type="ECO:0000259" key="13">
    <source>
        <dbReference type="PROSITE" id="PS50857"/>
    </source>
</evidence>
<comment type="similarity">
    <text evidence="2 10">Belongs to the cytochrome c oxidase subunit 2 family.</text>
</comment>
<evidence type="ECO:0000256" key="11">
    <source>
        <dbReference type="RuleBase" id="RU004024"/>
    </source>
</evidence>
<dbReference type="InterPro" id="IPR036257">
    <property type="entry name" value="Cyt_c_oxidase_su2_TM_sf"/>
</dbReference>
<dbReference type="PROSITE" id="PS50999">
    <property type="entry name" value="COX2_TM"/>
    <property type="match status" value="1"/>
</dbReference>
<keyword evidence="8 12" id="KW-1133">Transmembrane helix</keyword>
<feature type="transmembrane region" description="Helical" evidence="12">
    <location>
        <begin position="91"/>
        <end position="115"/>
    </location>
</feature>
<name>A0A3P3WK86_9FLAO</name>
<keyword evidence="4 10" id="KW-0679">Respiratory chain</keyword>
<comment type="catalytic activity">
    <reaction evidence="11">
        <text>4 Fe(II)-[cytochrome c] + O2 + 8 H(+)(in) = 4 Fe(III)-[cytochrome c] + 2 H2O + 4 H(+)(out)</text>
        <dbReference type="Rhea" id="RHEA:11436"/>
        <dbReference type="Rhea" id="RHEA-COMP:10350"/>
        <dbReference type="Rhea" id="RHEA-COMP:14399"/>
        <dbReference type="ChEBI" id="CHEBI:15377"/>
        <dbReference type="ChEBI" id="CHEBI:15378"/>
        <dbReference type="ChEBI" id="CHEBI:15379"/>
        <dbReference type="ChEBI" id="CHEBI:29033"/>
        <dbReference type="ChEBI" id="CHEBI:29034"/>
        <dbReference type="EC" id="7.1.1.9"/>
    </reaction>
</comment>
<dbReference type="EC" id="7.1.1.9" evidence="11"/>
<evidence type="ECO:0000256" key="7">
    <source>
        <dbReference type="ARBA" id="ARBA00022982"/>
    </source>
</evidence>
<dbReference type="SUPFAM" id="SSF81464">
    <property type="entry name" value="Cytochrome c oxidase subunit II-like, transmembrane region"/>
    <property type="match status" value="1"/>
</dbReference>
<feature type="transmembrane region" description="Helical" evidence="12">
    <location>
        <begin position="51"/>
        <end position="71"/>
    </location>
</feature>
<dbReference type="Gene3D" id="2.60.40.420">
    <property type="entry name" value="Cupredoxins - blue copper proteins"/>
    <property type="match status" value="1"/>
</dbReference>